<keyword evidence="6" id="KW-0732">Signal</keyword>
<evidence type="ECO:0000259" key="7">
    <source>
        <dbReference type="PROSITE" id="PS50059"/>
    </source>
</evidence>
<keyword evidence="2 4" id="KW-0697">Rotamase</keyword>
<dbReference type="Gene3D" id="3.10.50.40">
    <property type="match status" value="1"/>
</dbReference>
<feature type="signal peptide" evidence="6">
    <location>
        <begin position="1"/>
        <end position="19"/>
    </location>
</feature>
<evidence type="ECO:0000256" key="4">
    <source>
        <dbReference type="PROSITE-ProRule" id="PRU00277"/>
    </source>
</evidence>
<dbReference type="Proteomes" id="UP000199673">
    <property type="component" value="Unassembled WGS sequence"/>
</dbReference>
<keyword evidence="9" id="KW-1185">Reference proteome</keyword>
<dbReference type="InterPro" id="IPR001179">
    <property type="entry name" value="PPIase_FKBP_dom"/>
</dbReference>
<dbReference type="STRING" id="305507.SAMN04489724_1859"/>
<evidence type="ECO:0000256" key="1">
    <source>
        <dbReference type="ARBA" id="ARBA00000971"/>
    </source>
</evidence>
<dbReference type="OrthoDB" id="9814548at2"/>
<comment type="similarity">
    <text evidence="5">Belongs to the FKBP-type PPIase family.</text>
</comment>
<reference evidence="9" key="1">
    <citation type="submission" date="2016-10" db="EMBL/GenBank/DDBJ databases">
        <authorList>
            <person name="Varghese N."/>
            <person name="Submissions S."/>
        </authorList>
    </citation>
    <scope>NUCLEOTIDE SEQUENCE [LARGE SCALE GENOMIC DNA]</scope>
    <source>
        <strain evidence="9">DSM 23445</strain>
    </source>
</reference>
<dbReference type="Pfam" id="PF00254">
    <property type="entry name" value="FKBP_C"/>
    <property type="match status" value="1"/>
</dbReference>
<feature type="chain" id="PRO_5011711345" description="Peptidyl-prolyl cis-trans isomerase" evidence="6">
    <location>
        <begin position="20"/>
        <end position="185"/>
    </location>
</feature>
<dbReference type="PANTHER" id="PTHR45779:SF7">
    <property type="entry name" value="PEPTIDYLPROLYL ISOMERASE"/>
    <property type="match status" value="1"/>
</dbReference>
<dbReference type="PROSITE" id="PS50059">
    <property type="entry name" value="FKBP_PPIASE"/>
    <property type="match status" value="1"/>
</dbReference>
<keyword evidence="3 4" id="KW-0413">Isomerase</keyword>
<dbReference type="AlphaFoldDB" id="A0A1I7ACP3"/>
<feature type="domain" description="PPIase FKBP-type" evidence="7">
    <location>
        <begin position="78"/>
        <end position="180"/>
    </location>
</feature>
<organism evidence="8 9">
    <name type="scientific">Algoriphagus locisalis</name>
    <dbReference type="NCBI Taxonomy" id="305507"/>
    <lineage>
        <taxon>Bacteria</taxon>
        <taxon>Pseudomonadati</taxon>
        <taxon>Bacteroidota</taxon>
        <taxon>Cytophagia</taxon>
        <taxon>Cytophagales</taxon>
        <taxon>Cyclobacteriaceae</taxon>
        <taxon>Algoriphagus</taxon>
    </lineage>
</organism>
<evidence type="ECO:0000256" key="3">
    <source>
        <dbReference type="ARBA" id="ARBA00023235"/>
    </source>
</evidence>
<evidence type="ECO:0000313" key="8">
    <source>
        <dbReference type="EMBL" id="SFT72717.1"/>
    </source>
</evidence>
<dbReference type="GO" id="GO:0003755">
    <property type="term" value="F:peptidyl-prolyl cis-trans isomerase activity"/>
    <property type="evidence" value="ECO:0007669"/>
    <property type="project" value="UniProtKB-UniRule"/>
</dbReference>
<name>A0A1I7ACP3_9BACT</name>
<sequence length="185" mass="20217">MKFRVFSILSLIAGSLALASCIDEQATDEVIFNEDLAEIDGYLDTASIVSVRELYDAGFGITIVWQELGGTGLKSEPGDTLSVNYTGRLLSNQVFDTSLEQVAKDNNIFSSARDYEPLEFILGTQGLITGFQVGLLNMEKGDKATVFMPSRHAYGRQGTQDGRIPANTPIMFELELVELLPGPQE</sequence>
<evidence type="ECO:0000313" key="9">
    <source>
        <dbReference type="Proteomes" id="UP000199673"/>
    </source>
</evidence>
<dbReference type="InterPro" id="IPR044609">
    <property type="entry name" value="FKBP2/11"/>
</dbReference>
<dbReference type="SUPFAM" id="SSF54534">
    <property type="entry name" value="FKBP-like"/>
    <property type="match status" value="1"/>
</dbReference>
<dbReference type="PANTHER" id="PTHR45779">
    <property type="entry name" value="PEPTIDYLPROLYL ISOMERASE"/>
    <property type="match status" value="1"/>
</dbReference>
<evidence type="ECO:0000256" key="6">
    <source>
        <dbReference type="SAM" id="SignalP"/>
    </source>
</evidence>
<dbReference type="InterPro" id="IPR046357">
    <property type="entry name" value="PPIase_dom_sf"/>
</dbReference>
<dbReference type="EMBL" id="FPBF01000002">
    <property type="protein sequence ID" value="SFT72717.1"/>
    <property type="molecule type" value="Genomic_DNA"/>
</dbReference>
<dbReference type="PROSITE" id="PS51257">
    <property type="entry name" value="PROKAR_LIPOPROTEIN"/>
    <property type="match status" value="1"/>
</dbReference>
<protein>
    <recommendedName>
        <fullName evidence="5">Peptidyl-prolyl cis-trans isomerase</fullName>
        <ecNumber evidence="5">5.2.1.8</ecNumber>
    </recommendedName>
</protein>
<dbReference type="RefSeq" id="WP_091692382.1">
    <property type="nucleotide sequence ID" value="NZ_FPBF01000002.1"/>
</dbReference>
<evidence type="ECO:0000256" key="5">
    <source>
        <dbReference type="RuleBase" id="RU003915"/>
    </source>
</evidence>
<evidence type="ECO:0000256" key="2">
    <source>
        <dbReference type="ARBA" id="ARBA00023110"/>
    </source>
</evidence>
<comment type="catalytic activity">
    <reaction evidence="1 4 5">
        <text>[protein]-peptidylproline (omega=180) = [protein]-peptidylproline (omega=0)</text>
        <dbReference type="Rhea" id="RHEA:16237"/>
        <dbReference type="Rhea" id="RHEA-COMP:10747"/>
        <dbReference type="Rhea" id="RHEA-COMP:10748"/>
        <dbReference type="ChEBI" id="CHEBI:83833"/>
        <dbReference type="ChEBI" id="CHEBI:83834"/>
        <dbReference type="EC" id="5.2.1.8"/>
    </reaction>
</comment>
<accession>A0A1I7ACP3</accession>
<gene>
    <name evidence="8" type="ORF">SAMN04489724_1859</name>
</gene>
<dbReference type="EC" id="5.2.1.8" evidence="5"/>
<proteinExistence type="inferred from homology"/>